<accession>A0A7J9DH44</accession>
<gene>
    <name evidence="2" type="ORF">Gotri_022837</name>
</gene>
<comment type="caution">
    <text evidence="2">The sequence shown here is derived from an EMBL/GenBank/DDBJ whole genome shotgun (WGS) entry which is preliminary data.</text>
</comment>
<dbReference type="EMBL" id="JABEZW010000002">
    <property type="protein sequence ID" value="MBA0760047.1"/>
    <property type="molecule type" value="Genomic_DNA"/>
</dbReference>
<evidence type="ECO:0000256" key="1">
    <source>
        <dbReference type="SAM" id="MobiDB-lite"/>
    </source>
</evidence>
<feature type="region of interest" description="Disordered" evidence="1">
    <location>
        <begin position="27"/>
        <end position="49"/>
    </location>
</feature>
<sequence length="90" mass="10164">MPFENDGGLVSMVWIDDGRYGHTKECYPGKEGSNVENENMPFENDGGPMVDEMVVNKRIGSWMMVDRRGRKQNKNKVINGGNEDNLGNKE</sequence>
<evidence type="ECO:0000313" key="2">
    <source>
        <dbReference type="EMBL" id="MBA0760047.1"/>
    </source>
</evidence>
<evidence type="ECO:0000313" key="3">
    <source>
        <dbReference type="Proteomes" id="UP000593568"/>
    </source>
</evidence>
<organism evidence="2 3">
    <name type="scientific">Gossypium trilobum</name>
    <dbReference type="NCBI Taxonomy" id="34281"/>
    <lineage>
        <taxon>Eukaryota</taxon>
        <taxon>Viridiplantae</taxon>
        <taxon>Streptophyta</taxon>
        <taxon>Embryophyta</taxon>
        <taxon>Tracheophyta</taxon>
        <taxon>Spermatophyta</taxon>
        <taxon>Magnoliopsida</taxon>
        <taxon>eudicotyledons</taxon>
        <taxon>Gunneridae</taxon>
        <taxon>Pentapetalae</taxon>
        <taxon>rosids</taxon>
        <taxon>malvids</taxon>
        <taxon>Malvales</taxon>
        <taxon>Malvaceae</taxon>
        <taxon>Malvoideae</taxon>
        <taxon>Gossypium</taxon>
    </lineage>
</organism>
<name>A0A7J9DH44_9ROSI</name>
<protein>
    <submittedName>
        <fullName evidence="2">Uncharacterized protein</fullName>
    </submittedName>
</protein>
<dbReference type="AlphaFoldDB" id="A0A7J9DH44"/>
<keyword evidence="3" id="KW-1185">Reference proteome</keyword>
<proteinExistence type="predicted"/>
<dbReference type="Proteomes" id="UP000593568">
    <property type="component" value="Unassembled WGS sequence"/>
</dbReference>
<feature type="region of interest" description="Disordered" evidence="1">
    <location>
        <begin position="68"/>
        <end position="90"/>
    </location>
</feature>
<reference evidence="2 3" key="1">
    <citation type="journal article" date="2019" name="Genome Biol. Evol.">
        <title>Insights into the evolution of the New World diploid cottons (Gossypium, subgenus Houzingenia) based on genome sequencing.</title>
        <authorList>
            <person name="Grover C.E."/>
            <person name="Arick M.A. 2nd"/>
            <person name="Thrash A."/>
            <person name="Conover J.L."/>
            <person name="Sanders W.S."/>
            <person name="Peterson D.G."/>
            <person name="Frelichowski J.E."/>
            <person name="Scheffler J.A."/>
            <person name="Scheffler B.E."/>
            <person name="Wendel J.F."/>
        </authorList>
    </citation>
    <scope>NUCLEOTIDE SEQUENCE [LARGE SCALE GENOMIC DNA]</scope>
    <source>
        <strain evidence="2">8</strain>
        <tissue evidence="2">Leaf</tissue>
    </source>
</reference>